<dbReference type="EMBL" id="CAJVPZ010047605">
    <property type="protein sequence ID" value="CAG8772784.1"/>
    <property type="molecule type" value="Genomic_DNA"/>
</dbReference>
<feature type="non-terminal residue" evidence="1">
    <location>
        <position position="1"/>
    </location>
</feature>
<name>A0A9N9NUF0_9GLOM</name>
<proteinExistence type="predicted"/>
<sequence length="50" mass="5784">ECKTIQRPSRLIKAMISNKDVFESMENIDENVDLEQETDLVSQNQEENTA</sequence>
<evidence type="ECO:0000313" key="2">
    <source>
        <dbReference type="Proteomes" id="UP000789396"/>
    </source>
</evidence>
<accession>A0A9N9NUF0</accession>
<keyword evidence="2" id="KW-1185">Reference proteome</keyword>
<evidence type="ECO:0000313" key="1">
    <source>
        <dbReference type="EMBL" id="CAG8772784.1"/>
    </source>
</evidence>
<gene>
    <name evidence="1" type="ORF">RFULGI_LOCUS15186</name>
</gene>
<comment type="caution">
    <text evidence="1">The sequence shown here is derived from an EMBL/GenBank/DDBJ whole genome shotgun (WGS) entry which is preliminary data.</text>
</comment>
<protein>
    <submittedName>
        <fullName evidence="1">9309_t:CDS:1</fullName>
    </submittedName>
</protein>
<feature type="non-terminal residue" evidence="1">
    <location>
        <position position="50"/>
    </location>
</feature>
<dbReference type="OrthoDB" id="10400958at2759"/>
<reference evidence="1" key="1">
    <citation type="submission" date="2021-06" db="EMBL/GenBank/DDBJ databases">
        <authorList>
            <person name="Kallberg Y."/>
            <person name="Tangrot J."/>
            <person name="Rosling A."/>
        </authorList>
    </citation>
    <scope>NUCLEOTIDE SEQUENCE</scope>
    <source>
        <strain evidence="1">IN212</strain>
    </source>
</reference>
<organism evidence="1 2">
    <name type="scientific">Racocetra fulgida</name>
    <dbReference type="NCBI Taxonomy" id="60492"/>
    <lineage>
        <taxon>Eukaryota</taxon>
        <taxon>Fungi</taxon>
        <taxon>Fungi incertae sedis</taxon>
        <taxon>Mucoromycota</taxon>
        <taxon>Glomeromycotina</taxon>
        <taxon>Glomeromycetes</taxon>
        <taxon>Diversisporales</taxon>
        <taxon>Gigasporaceae</taxon>
        <taxon>Racocetra</taxon>
    </lineage>
</organism>
<dbReference type="AlphaFoldDB" id="A0A9N9NUF0"/>
<dbReference type="Proteomes" id="UP000789396">
    <property type="component" value="Unassembled WGS sequence"/>
</dbReference>